<evidence type="ECO:0000313" key="3">
    <source>
        <dbReference type="Proteomes" id="UP000268313"/>
    </source>
</evidence>
<protein>
    <recommendedName>
        <fullName evidence="4">TolC family protein</fullName>
    </recommendedName>
</protein>
<feature type="signal peptide" evidence="1">
    <location>
        <begin position="1"/>
        <end position="22"/>
    </location>
</feature>
<name>A0A3A8K649_9BACT</name>
<evidence type="ECO:0000313" key="2">
    <source>
        <dbReference type="EMBL" id="RKH02996.1"/>
    </source>
</evidence>
<organism evidence="2 3">
    <name type="scientific">Corallococcus carmarthensis</name>
    <dbReference type="NCBI Taxonomy" id="2316728"/>
    <lineage>
        <taxon>Bacteria</taxon>
        <taxon>Pseudomonadati</taxon>
        <taxon>Myxococcota</taxon>
        <taxon>Myxococcia</taxon>
        <taxon>Myxococcales</taxon>
        <taxon>Cystobacterineae</taxon>
        <taxon>Myxococcaceae</taxon>
        <taxon>Corallococcus</taxon>
    </lineage>
</organism>
<dbReference type="Proteomes" id="UP000268313">
    <property type="component" value="Unassembled WGS sequence"/>
</dbReference>
<dbReference type="OrthoDB" id="5505163at2"/>
<sequence length="376" mass="40618">MRTSLARGALLGLGLWAGMAPAAEEAGTVRAQGDLAKGYCERVRGTSRAEAALELAPEVFASVGAVNAGDAMGGSDDTPLGSPKLRVTAGLGYDFVGLYRGHTLRSRAEAECRRYQALAALQSAVEQGSRLGEAAALDARARALAASLPRAETLVAELRNDLRDGGTTLEELNAVQVRLDHLRSLARDTAQAREQLALEPAPPEGQTLSALLSAFEAADDQVEVLSGGLRTASAWRLSVRGGYDEVFNVEQDTPLFGQLTLGYNLGHLWQGRANAQAREGRRQETRDAVDGAPRRVRQLLGELRITERSEQQRLGEVSALVTDLQGQLREVEQLQTRQVRRFRDYLLLELARLQAEQAYLGAHLETLRSMLGSTGP</sequence>
<dbReference type="RefSeq" id="WP_120603306.1">
    <property type="nucleotide sequence ID" value="NZ_JABFJX010000006.1"/>
</dbReference>
<evidence type="ECO:0000256" key="1">
    <source>
        <dbReference type="SAM" id="SignalP"/>
    </source>
</evidence>
<dbReference type="EMBL" id="RAWE01000047">
    <property type="protein sequence ID" value="RKH02996.1"/>
    <property type="molecule type" value="Genomic_DNA"/>
</dbReference>
<gene>
    <name evidence="2" type="ORF">D7X32_15415</name>
</gene>
<dbReference type="AlphaFoldDB" id="A0A3A8K649"/>
<comment type="caution">
    <text evidence="2">The sequence shown here is derived from an EMBL/GenBank/DDBJ whole genome shotgun (WGS) entry which is preliminary data.</text>
</comment>
<feature type="chain" id="PRO_5017420839" description="TolC family protein" evidence="1">
    <location>
        <begin position="23"/>
        <end position="376"/>
    </location>
</feature>
<reference evidence="3" key="1">
    <citation type="submission" date="2018-09" db="EMBL/GenBank/DDBJ databases">
        <authorList>
            <person name="Livingstone P.G."/>
            <person name="Whitworth D.E."/>
        </authorList>
    </citation>
    <scope>NUCLEOTIDE SEQUENCE [LARGE SCALE GENOMIC DNA]</scope>
    <source>
        <strain evidence="3">CA043D</strain>
    </source>
</reference>
<proteinExistence type="predicted"/>
<accession>A0A3A8K649</accession>
<keyword evidence="3" id="KW-1185">Reference proteome</keyword>
<evidence type="ECO:0008006" key="4">
    <source>
        <dbReference type="Google" id="ProtNLM"/>
    </source>
</evidence>
<keyword evidence="1" id="KW-0732">Signal</keyword>